<dbReference type="AlphaFoldDB" id="A0A8T9BAV9"/>
<comment type="caution">
    <text evidence="1">The sequence shown here is derived from an EMBL/GenBank/DDBJ whole genome shotgun (WGS) entry which is preliminary data.</text>
</comment>
<evidence type="ECO:0000313" key="2">
    <source>
        <dbReference type="Proteomes" id="UP000469559"/>
    </source>
</evidence>
<dbReference type="SUPFAM" id="SSF56112">
    <property type="entry name" value="Protein kinase-like (PK-like)"/>
    <property type="match status" value="1"/>
</dbReference>
<reference evidence="1 2" key="1">
    <citation type="submission" date="2018-05" db="EMBL/GenBank/DDBJ databases">
        <title>Whole genome sequencing for identification of molecular markers to develop diagnostic detection tools for the regulated plant pathogen Lachnellula willkommii.</title>
        <authorList>
            <person name="Giroux E."/>
            <person name="Bilodeau G."/>
        </authorList>
    </citation>
    <scope>NUCLEOTIDE SEQUENCE [LARGE SCALE GENOMIC DNA]</scope>
    <source>
        <strain evidence="1 2">CBS 203.66</strain>
    </source>
</reference>
<evidence type="ECO:0000313" key="1">
    <source>
        <dbReference type="EMBL" id="TVY16551.1"/>
    </source>
</evidence>
<dbReference type="Proteomes" id="UP000469559">
    <property type="component" value="Unassembled WGS sequence"/>
</dbReference>
<dbReference type="Gene3D" id="3.30.200.20">
    <property type="entry name" value="Phosphorylase Kinase, domain 1"/>
    <property type="match status" value="1"/>
</dbReference>
<dbReference type="OrthoDB" id="5412996at2759"/>
<sequence length="471" mass="54606">MDSDEVSQIHEQMKHAWLQRLHQYGTNGVENLASKYRNGDKCACVSMDHGSFNYCFKVLFDDGTAWAVRFPIAGDVMHPEEKVRHEVAIMKFLKENTRIPIPTVIAFGMATDNHDPEIGPFIIAEWIEGVLLSSVMEELPRSPRGPVLRKDISDDTLYIIYRQMAKILLELSMHDFDKVGALSFVNDESGTTSWHVTSPPLTLKMNEIERSGYVRLRDCPSEPFQSVTSYVQDLVQQSIRHLREQRNSVDNVDDAREKYIHRQRVQRAAPHFVSEKHNLGPYKIICDDMRPGNMKINSETLEIIGMLDVEWTYAGPYQFLYSPPSWLILQNPTSWTSSSEALYQQKFLVFLRSLEEEEVQRELEMGSNVRSDEKLSYLMRQSMEDGKFWFNELLRESFNFDEEVLWPNIKLCLQDQQLEGFEIPNTADVEAFVQTKMEDLHQYKIQWQALEEKKNAESKSGIIVEEESTQG</sequence>
<dbReference type="InterPro" id="IPR051678">
    <property type="entry name" value="AGP_Transferase"/>
</dbReference>
<dbReference type="EMBL" id="QGMF01000353">
    <property type="protein sequence ID" value="TVY16551.1"/>
    <property type="molecule type" value="Genomic_DNA"/>
</dbReference>
<dbReference type="PANTHER" id="PTHR21310">
    <property type="entry name" value="AMINOGLYCOSIDE PHOSPHOTRANSFERASE-RELATED-RELATED"/>
    <property type="match status" value="1"/>
</dbReference>
<accession>A0A8T9BAV9</accession>
<dbReference type="PANTHER" id="PTHR21310:SF37">
    <property type="entry name" value="AMINOGLYCOSIDE PHOSPHOTRANSFERASE DOMAIN-CONTAINING PROTEIN"/>
    <property type="match status" value="1"/>
</dbReference>
<organism evidence="1 2">
    <name type="scientific">Lachnellula arida</name>
    <dbReference type="NCBI Taxonomy" id="1316785"/>
    <lineage>
        <taxon>Eukaryota</taxon>
        <taxon>Fungi</taxon>
        <taxon>Dikarya</taxon>
        <taxon>Ascomycota</taxon>
        <taxon>Pezizomycotina</taxon>
        <taxon>Leotiomycetes</taxon>
        <taxon>Helotiales</taxon>
        <taxon>Lachnaceae</taxon>
        <taxon>Lachnellula</taxon>
    </lineage>
</organism>
<dbReference type="InterPro" id="IPR011009">
    <property type="entry name" value="Kinase-like_dom_sf"/>
</dbReference>
<proteinExistence type="predicted"/>
<gene>
    <name evidence="1" type="ORF">LARI1_G006683</name>
</gene>
<keyword evidence="2" id="KW-1185">Reference proteome</keyword>
<protein>
    <recommendedName>
        <fullName evidence="3">Aminoglycoside phosphotransferase domain-containing protein</fullName>
    </recommendedName>
</protein>
<evidence type="ECO:0008006" key="3">
    <source>
        <dbReference type="Google" id="ProtNLM"/>
    </source>
</evidence>
<name>A0A8T9BAV9_9HELO</name>